<accession>A0A1G8ZG50</accession>
<organism evidence="1 2">
    <name type="scientific">Flavobacterium noncentrifugens</name>
    <dbReference type="NCBI Taxonomy" id="1128970"/>
    <lineage>
        <taxon>Bacteria</taxon>
        <taxon>Pseudomonadati</taxon>
        <taxon>Bacteroidota</taxon>
        <taxon>Flavobacteriia</taxon>
        <taxon>Flavobacteriales</taxon>
        <taxon>Flavobacteriaceae</taxon>
        <taxon>Flavobacterium</taxon>
    </lineage>
</organism>
<gene>
    <name evidence="1" type="ORF">SAMN04487935_2578</name>
</gene>
<sequence length="171" mass="20259">MKKKKMSFETRFWAAYEIKDPFEVFEAFFDYDHLDDFKQRLGELMMYSRRHEIYDQKYPGRVFIMYAALRSFVRACYILQLKSGKRIVTEAVAPESVLYQASLSVEEYKNPFLAFINAFAVQTLSDYEFFLCEIAHLSQSPHIEACDTDLMTPYIHLIKMLDAAQLLRERD</sequence>
<evidence type="ECO:0000313" key="1">
    <source>
        <dbReference type="EMBL" id="SDK14031.1"/>
    </source>
</evidence>
<dbReference type="EMBL" id="FNEZ01000004">
    <property type="protein sequence ID" value="SDK14031.1"/>
    <property type="molecule type" value="Genomic_DNA"/>
</dbReference>
<reference evidence="1 2" key="1">
    <citation type="submission" date="2016-10" db="EMBL/GenBank/DDBJ databases">
        <authorList>
            <person name="de Groot N.N."/>
        </authorList>
    </citation>
    <scope>NUCLEOTIDE SEQUENCE [LARGE SCALE GENOMIC DNA]</scope>
    <source>
        <strain evidence="1 2">CGMCC 1.10076</strain>
    </source>
</reference>
<dbReference type="AlphaFoldDB" id="A0A1G8ZG50"/>
<evidence type="ECO:0000313" key="2">
    <source>
        <dbReference type="Proteomes" id="UP000199580"/>
    </source>
</evidence>
<keyword evidence="2" id="KW-1185">Reference proteome</keyword>
<dbReference type="OrthoDB" id="1270082at2"/>
<dbReference type="Proteomes" id="UP000199580">
    <property type="component" value="Unassembled WGS sequence"/>
</dbReference>
<protein>
    <submittedName>
        <fullName evidence="1">Uncharacterized protein</fullName>
    </submittedName>
</protein>
<proteinExistence type="predicted"/>
<dbReference type="RefSeq" id="WP_091396248.1">
    <property type="nucleotide sequence ID" value="NZ_BKAI01000009.1"/>
</dbReference>
<name>A0A1G8ZG50_9FLAO</name>